<dbReference type="Proteomes" id="UP000307657">
    <property type="component" value="Unassembled WGS sequence"/>
</dbReference>
<feature type="signal peptide" evidence="1">
    <location>
        <begin position="1"/>
        <end position="23"/>
    </location>
</feature>
<protein>
    <submittedName>
        <fullName evidence="2">Nuclear transport factor 2 family protein</fullName>
    </submittedName>
</protein>
<name>A0A4U0EYI0_9FLAO</name>
<evidence type="ECO:0000313" key="3">
    <source>
        <dbReference type="Proteomes" id="UP000307657"/>
    </source>
</evidence>
<proteinExistence type="predicted"/>
<evidence type="ECO:0000256" key="1">
    <source>
        <dbReference type="SAM" id="SignalP"/>
    </source>
</evidence>
<dbReference type="SUPFAM" id="SSF54427">
    <property type="entry name" value="NTF2-like"/>
    <property type="match status" value="1"/>
</dbReference>
<feature type="chain" id="PRO_5020628275" evidence="1">
    <location>
        <begin position="24"/>
        <end position="148"/>
    </location>
</feature>
<sequence>MIKKKLQVLCVVICCMSFTTSKAQNNESEKQVISTVQTYFKGYKAGSPEILKEVFHQNFHLSWSDPWRNNAFFQVNREGMFKFFNADWSKLKINSEILEAKVFNNSAYCLAKVTLEGLVVWTDHINLLKLSDGKWWIVSKTSEGKIIK</sequence>
<dbReference type="RefSeq" id="WP_136841203.1">
    <property type="nucleotide sequence ID" value="NZ_SUPL01000002.1"/>
</dbReference>
<reference evidence="2 3" key="1">
    <citation type="submission" date="2019-04" db="EMBL/GenBank/DDBJ databases">
        <title>Lacinutrix sp. nov., isolated from marine water.</title>
        <authorList>
            <person name="Kim W."/>
        </authorList>
    </citation>
    <scope>NUCLEOTIDE SEQUENCE [LARGE SCALE GENOMIC DNA]</scope>
    <source>
        <strain evidence="2 3">CAU 1491</strain>
    </source>
</reference>
<dbReference type="AlphaFoldDB" id="A0A4U0EYI0"/>
<dbReference type="OrthoDB" id="9792284at2"/>
<dbReference type="InterPro" id="IPR032710">
    <property type="entry name" value="NTF2-like_dom_sf"/>
</dbReference>
<gene>
    <name evidence="2" type="ORF">E5167_03765</name>
</gene>
<dbReference type="EMBL" id="SUPL01000002">
    <property type="protein sequence ID" value="TJY37073.1"/>
    <property type="molecule type" value="Genomic_DNA"/>
</dbReference>
<accession>A0A4U0EYI0</accession>
<evidence type="ECO:0000313" key="2">
    <source>
        <dbReference type="EMBL" id="TJY37073.1"/>
    </source>
</evidence>
<dbReference type="Gene3D" id="3.10.450.50">
    <property type="match status" value="1"/>
</dbReference>
<organism evidence="2 3">
    <name type="scientific">Pontimicrobium aquaticum</name>
    <dbReference type="NCBI Taxonomy" id="2565367"/>
    <lineage>
        <taxon>Bacteria</taxon>
        <taxon>Pseudomonadati</taxon>
        <taxon>Bacteroidota</taxon>
        <taxon>Flavobacteriia</taxon>
        <taxon>Flavobacteriales</taxon>
        <taxon>Flavobacteriaceae</taxon>
        <taxon>Pontimicrobium</taxon>
    </lineage>
</organism>
<keyword evidence="3" id="KW-1185">Reference proteome</keyword>
<dbReference type="InterPro" id="IPR039437">
    <property type="entry name" value="FrzH/put_lumazine-bd"/>
</dbReference>
<dbReference type="Pfam" id="PF12893">
    <property type="entry name" value="Lumazine_bd_2"/>
    <property type="match status" value="1"/>
</dbReference>
<comment type="caution">
    <text evidence="2">The sequence shown here is derived from an EMBL/GenBank/DDBJ whole genome shotgun (WGS) entry which is preliminary data.</text>
</comment>
<keyword evidence="1" id="KW-0732">Signal</keyword>